<feature type="region of interest" description="Disordered" evidence="1">
    <location>
        <begin position="442"/>
        <end position="462"/>
    </location>
</feature>
<accession>A0A2Z7AMB1</accession>
<reference evidence="2 3" key="1">
    <citation type="journal article" date="2015" name="Proc. Natl. Acad. Sci. U.S.A.">
        <title>The resurrection genome of Boea hygrometrica: A blueprint for survival of dehydration.</title>
        <authorList>
            <person name="Xiao L."/>
            <person name="Yang G."/>
            <person name="Zhang L."/>
            <person name="Yang X."/>
            <person name="Zhao S."/>
            <person name="Ji Z."/>
            <person name="Zhou Q."/>
            <person name="Hu M."/>
            <person name="Wang Y."/>
            <person name="Chen M."/>
            <person name="Xu Y."/>
            <person name="Jin H."/>
            <person name="Xiao X."/>
            <person name="Hu G."/>
            <person name="Bao F."/>
            <person name="Hu Y."/>
            <person name="Wan P."/>
            <person name="Li L."/>
            <person name="Deng X."/>
            <person name="Kuang T."/>
            <person name="Xiang C."/>
            <person name="Zhu J.K."/>
            <person name="Oliver M.J."/>
            <person name="He Y."/>
        </authorList>
    </citation>
    <scope>NUCLEOTIDE SEQUENCE [LARGE SCALE GENOMIC DNA]</scope>
    <source>
        <strain evidence="3">cv. XS01</strain>
    </source>
</reference>
<organism evidence="2 3">
    <name type="scientific">Dorcoceras hygrometricum</name>
    <dbReference type="NCBI Taxonomy" id="472368"/>
    <lineage>
        <taxon>Eukaryota</taxon>
        <taxon>Viridiplantae</taxon>
        <taxon>Streptophyta</taxon>
        <taxon>Embryophyta</taxon>
        <taxon>Tracheophyta</taxon>
        <taxon>Spermatophyta</taxon>
        <taxon>Magnoliopsida</taxon>
        <taxon>eudicotyledons</taxon>
        <taxon>Gunneridae</taxon>
        <taxon>Pentapetalae</taxon>
        <taxon>asterids</taxon>
        <taxon>lamiids</taxon>
        <taxon>Lamiales</taxon>
        <taxon>Gesneriaceae</taxon>
        <taxon>Didymocarpoideae</taxon>
        <taxon>Trichosporeae</taxon>
        <taxon>Loxocarpinae</taxon>
        <taxon>Dorcoceras</taxon>
    </lineage>
</organism>
<dbReference type="OrthoDB" id="1839301at2759"/>
<proteinExistence type="predicted"/>
<feature type="compositionally biased region" description="Low complexity" evidence="1">
    <location>
        <begin position="442"/>
        <end position="457"/>
    </location>
</feature>
<dbReference type="EMBL" id="KV014404">
    <property type="protein sequence ID" value="KZV22280.1"/>
    <property type="molecule type" value="Genomic_DNA"/>
</dbReference>
<sequence>MASALINNTFNVYFASVLGMEHEGMVSMFEALLETRLTGFLGCSSAIFETALVVFFHNASVRDGMVVSMIQGKEVAISEELFSRTFELPLEGLTDLYEVPQDLVLEARRAFSYDGKLFSTSSKKREMVFEFRLLNYILARSVTVKAGSFDSMTHERFLMMTAIYGGVPAKWGRLLLTLSRKWKMASFTAPKQFLKEALRSGEDDDMSWFKQPSKIIEPGTTETDKDIEPVGTEDLSLAKSAATMTDSEDTGPLIKALEPTYSTKSDEDSMSIEDILKHILADLIMPSMTAAEPTRINFALGIEIPRVNEGECLRKLVDLDSVKDIIVKENQLLAWAEIDSLETAVRRREYIISKYREILLQKIFEAHRQNFNADQPTTAIDLQIIVLISNAHLFAFENLQNQMSIHGLKDIVSVGTVVDVEVDPADFVGIFRRGLDVQLVPSDSSSSSSSQPDPISPNDGLSQRHLDTALISPNPSISIDSRIFFTTDYTPLGVDQILLPSAVTPQDFNELLA</sequence>
<name>A0A2Z7AMB1_9LAMI</name>
<dbReference type="AlphaFoldDB" id="A0A2Z7AMB1"/>
<gene>
    <name evidence="2" type="ORF">F511_33216</name>
</gene>
<dbReference type="Proteomes" id="UP000250235">
    <property type="component" value="Unassembled WGS sequence"/>
</dbReference>
<keyword evidence="3" id="KW-1185">Reference proteome</keyword>
<evidence type="ECO:0000313" key="2">
    <source>
        <dbReference type="EMBL" id="KZV22280.1"/>
    </source>
</evidence>
<evidence type="ECO:0000313" key="3">
    <source>
        <dbReference type="Proteomes" id="UP000250235"/>
    </source>
</evidence>
<protein>
    <submittedName>
        <fullName evidence="2">Splicing factor 3B subunit 1-like</fullName>
    </submittedName>
</protein>
<evidence type="ECO:0000256" key="1">
    <source>
        <dbReference type="SAM" id="MobiDB-lite"/>
    </source>
</evidence>